<comment type="subcellular location">
    <subcellularLocation>
        <location evidence="1">Membrane</location>
        <topology evidence="1">Multi-pass membrane protein</topology>
    </subcellularLocation>
</comment>
<dbReference type="InterPro" id="IPR050932">
    <property type="entry name" value="TM2D1-3-like"/>
</dbReference>
<gene>
    <name evidence="7" type="ORF">IC620_04340</name>
</gene>
<evidence type="ECO:0000256" key="4">
    <source>
        <dbReference type="ARBA" id="ARBA00023136"/>
    </source>
</evidence>
<sequence length="63" mass="7377">MQLLLLFGGLGAHRFYMGEIPMGILYLFKFGLFFVGRFYDLFNLSTKVDNHNLRVALYRNQAK</sequence>
<dbReference type="PANTHER" id="PTHR21016">
    <property type="entry name" value="BETA-AMYLOID BINDING PROTEIN-RELATED"/>
    <property type="match status" value="1"/>
</dbReference>
<feature type="domain" description="TM2" evidence="6">
    <location>
        <begin position="3"/>
        <end position="42"/>
    </location>
</feature>
<reference evidence="7" key="1">
    <citation type="submission" date="2020-09" db="EMBL/GenBank/DDBJ databases">
        <title>A novel bacterium of genus Hazenella, isolated from South China Sea.</title>
        <authorList>
            <person name="Huang H."/>
            <person name="Mo K."/>
            <person name="Hu Y."/>
        </authorList>
    </citation>
    <scope>NUCLEOTIDE SEQUENCE</scope>
    <source>
        <strain evidence="7">IB182357</strain>
    </source>
</reference>
<dbReference type="RefSeq" id="WP_191138240.1">
    <property type="nucleotide sequence ID" value="NZ_JACXAG020000001.1"/>
</dbReference>
<proteinExistence type="predicted"/>
<keyword evidence="3 5" id="KW-1133">Transmembrane helix</keyword>
<evidence type="ECO:0000259" key="6">
    <source>
        <dbReference type="Pfam" id="PF05154"/>
    </source>
</evidence>
<keyword evidence="2 5" id="KW-0812">Transmembrane</keyword>
<evidence type="ECO:0000256" key="3">
    <source>
        <dbReference type="ARBA" id="ARBA00022989"/>
    </source>
</evidence>
<evidence type="ECO:0000313" key="8">
    <source>
        <dbReference type="Proteomes" id="UP000661691"/>
    </source>
</evidence>
<feature type="transmembrane region" description="Helical" evidence="5">
    <location>
        <begin position="24"/>
        <end position="42"/>
    </location>
</feature>
<evidence type="ECO:0000256" key="2">
    <source>
        <dbReference type="ARBA" id="ARBA00022692"/>
    </source>
</evidence>
<comment type="caution">
    <text evidence="7">The sequence shown here is derived from an EMBL/GenBank/DDBJ whole genome shotgun (WGS) entry which is preliminary data.</text>
</comment>
<dbReference type="Pfam" id="PF05154">
    <property type="entry name" value="TM2"/>
    <property type="match status" value="1"/>
</dbReference>
<organism evidence="7 8">
    <name type="scientific">Polycladospora coralii</name>
    <dbReference type="NCBI Taxonomy" id="2771432"/>
    <lineage>
        <taxon>Bacteria</taxon>
        <taxon>Bacillati</taxon>
        <taxon>Bacillota</taxon>
        <taxon>Bacilli</taxon>
        <taxon>Bacillales</taxon>
        <taxon>Thermoactinomycetaceae</taxon>
        <taxon>Polycladospora</taxon>
    </lineage>
</organism>
<evidence type="ECO:0000313" key="7">
    <source>
        <dbReference type="EMBL" id="MBD1371585.1"/>
    </source>
</evidence>
<keyword evidence="8" id="KW-1185">Reference proteome</keyword>
<dbReference type="GO" id="GO:0016020">
    <property type="term" value="C:membrane"/>
    <property type="evidence" value="ECO:0007669"/>
    <property type="project" value="UniProtKB-SubCell"/>
</dbReference>
<dbReference type="PANTHER" id="PTHR21016:SF25">
    <property type="entry name" value="TM2 DOMAIN-CONTAINING PROTEIN DDB_G0277895-RELATED"/>
    <property type="match status" value="1"/>
</dbReference>
<dbReference type="Proteomes" id="UP000661691">
    <property type="component" value="Unassembled WGS sequence"/>
</dbReference>
<dbReference type="InterPro" id="IPR007829">
    <property type="entry name" value="TM2"/>
</dbReference>
<evidence type="ECO:0000256" key="1">
    <source>
        <dbReference type="ARBA" id="ARBA00004141"/>
    </source>
</evidence>
<name>A0A926NAE0_9BACL</name>
<accession>A0A926NAE0</accession>
<evidence type="ECO:0000256" key="5">
    <source>
        <dbReference type="SAM" id="Phobius"/>
    </source>
</evidence>
<dbReference type="EMBL" id="JACXAH010000005">
    <property type="protein sequence ID" value="MBD1371585.1"/>
    <property type="molecule type" value="Genomic_DNA"/>
</dbReference>
<protein>
    <submittedName>
        <fullName evidence="7">NINE protein</fullName>
    </submittedName>
</protein>
<keyword evidence="4 5" id="KW-0472">Membrane</keyword>
<dbReference type="AlphaFoldDB" id="A0A926NAE0"/>